<dbReference type="Gene3D" id="1.10.443.10">
    <property type="entry name" value="Intergrase catalytic core"/>
    <property type="match status" value="1"/>
</dbReference>
<dbReference type="InterPro" id="IPR013762">
    <property type="entry name" value="Integrase-like_cat_sf"/>
</dbReference>
<keyword evidence="3" id="KW-0238">DNA-binding</keyword>
<dbReference type="EMBL" id="WJIE01000034">
    <property type="protein sequence ID" value="MRG98488.1"/>
    <property type="molecule type" value="Genomic_DNA"/>
</dbReference>
<evidence type="ECO:0000313" key="7">
    <source>
        <dbReference type="EMBL" id="MRG98488.1"/>
    </source>
</evidence>
<gene>
    <name evidence="7" type="ORF">GF068_42225</name>
</gene>
<organism evidence="7 8">
    <name type="scientific">Polyangium spumosum</name>
    <dbReference type="NCBI Taxonomy" id="889282"/>
    <lineage>
        <taxon>Bacteria</taxon>
        <taxon>Pseudomonadati</taxon>
        <taxon>Myxococcota</taxon>
        <taxon>Polyangia</taxon>
        <taxon>Polyangiales</taxon>
        <taxon>Polyangiaceae</taxon>
        <taxon>Polyangium</taxon>
    </lineage>
</organism>
<accession>A0A6N7Q2C8</accession>
<proteinExistence type="inferred from homology"/>
<evidence type="ECO:0000256" key="4">
    <source>
        <dbReference type="ARBA" id="ARBA00023172"/>
    </source>
</evidence>
<protein>
    <submittedName>
        <fullName evidence="7">Tyrosine-type recombinase/integrase</fullName>
    </submittedName>
</protein>
<dbReference type="SUPFAM" id="SSF56349">
    <property type="entry name" value="DNA breaking-rejoining enzymes"/>
    <property type="match status" value="1"/>
</dbReference>
<dbReference type="AlphaFoldDB" id="A0A6N7Q2C8"/>
<name>A0A6N7Q2C8_9BACT</name>
<dbReference type="GO" id="GO:0003677">
    <property type="term" value="F:DNA binding"/>
    <property type="evidence" value="ECO:0007669"/>
    <property type="project" value="UniProtKB-KW"/>
</dbReference>
<dbReference type="RefSeq" id="WP_153825257.1">
    <property type="nucleotide sequence ID" value="NZ_WJIE01000034.1"/>
</dbReference>
<dbReference type="GO" id="GO:0006310">
    <property type="term" value="P:DNA recombination"/>
    <property type="evidence" value="ECO:0007669"/>
    <property type="project" value="UniProtKB-KW"/>
</dbReference>
<keyword evidence="4" id="KW-0233">DNA recombination</keyword>
<dbReference type="Pfam" id="PF00589">
    <property type="entry name" value="Phage_integrase"/>
    <property type="match status" value="1"/>
</dbReference>
<sequence>MPLPKGTSLFYRPSKKRWVLSYADPVRGQPQKVLPKEITRQRDAETWAAEWLRSENLRPDLALTQRREEGLSVAACAEKWLSLRAGDERVSPATLSGNRGALHNWILPRFGAKPMVSLEVPELRAFIRDIRGKRAASTVRNVYYTFCTLFADAMAEGWVTSPANILQHPGVQREVPELEAHGALRIPLEWAAALVSSPLITLDWRARYAVAFTSGARDGEIAGLRWSDVDLDGATPTFRIEQAVALIGKKAGVSFAQPRDPKTRQSKRTMPLHPAAREALLEWHTHWGELVGRTPTPKDFIFPGPNGEPARPRSAEQIREHLALLGLPIELRGQALDFKATRACFASWLSDAEVPEQVRKRLMGHALRDVTEKHYTARDLEQLARAVAKIELRWETVTTTTPTVPSPTASEVPRAPVFTSKTGTRPAPKRHHFRKPLATQKPLSDRASTASYAHKSDIQAQPVLERARIPKPKVAGPIPAGGANDFEGLARCPALPRGRLETRCPTVAPTPLGALADPGGSRAAPW</sequence>
<comment type="similarity">
    <text evidence="1">Belongs to the 'phage' integrase family.</text>
</comment>
<dbReference type="PANTHER" id="PTHR30629">
    <property type="entry name" value="PROPHAGE INTEGRASE"/>
    <property type="match status" value="1"/>
</dbReference>
<feature type="region of interest" description="Disordered" evidence="5">
    <location>
        <begin position="502"/>
        <end position="526"/>
    </location>
</feature>
<dbReference type="PROSITE" id="PS51898">
    <property type="entry name" value="TYR_RECOMBINASE"/>
    <property type="match status" value="1"/>
</dbReference>
<evidence type="ECO:0000256" key="3">
    <source>
        <dbReference type="ARBA" id="ARBA00023125"/>
    </source>
</evidence>
<evidence type="ECO:0000256" key="2">
    <source>
        <dbReference type="ARBA" id="ARBA00022908"/>
    </source>
</evidence>
<dbReference type="InterPro" id="IPR002104">
    <property type="entry name" value="Integrase_catalytic"/>
</dbReference>
<evidence type="ECO:0000256" key="5">
    <source>
        <dbReference type="SAM" id="MobiDB-lite"/>
    </source>
</evidence>
<evidence type="ECO:0000313" key="8">
    <source>
        <dbReference type="Proteomes" id="UP000440224"/>
    </source>
</evidence>
<dbReference type="InterPro" id="IPR010998">
    <property type="entry name" value="Integrase_recombinase_N"/>
</dbReference>
<dbReference type="InterPro" id="IPR050808">
    <property type="entry name" value="Phage_Integrase"/>
</dbReference>
<dbReference type="Proteomes" id="UP000440224">
    <property type="component" value="Unassembled WGS sequence"/>
</dbReference>
<dbReference type="PANTHER" id="PTHR30629:SF2">
    <property type="entry name" value="PROPHAGE INTEGRASE INTS-RELATED"/>
    <property type="match status" value="1"/>
</dbReference>
<dbReference type="Gene3D" id="1.10.150.130">
    <property type="match status" value="1"/>
</dbReference>
<keyword evidence="2" id="KW-0229">DNA integration</keyword>
<feature type="compositionally biased region" description="Low complexity" evidence="5">
    <location>
        <begin position="400"/>
        <end position="413"/>
    </location>
</feature>
<feature type="domain" description="Tyr recombinase" evidence="6">
    <location>
        <begin position="173"/>
        <end position="388"/>
    </location>
</feature>
<dbReference type="OrthoDB" id="9775880at2"/>
<dbReference type="InterPro" id="IPR011010">
    <property type="entry name" value="DNA_brk_join_enz"/>
</dbReference>
<evidence type="ECO:0000259" key="6">
    <source>
        <dbReference type="PROSITE" id="PS51898"/>
    </source>
</evidence>
<dbReference type="GO" id="GO:0015074">
    <property type="term" value="P:DNA integration"/>
    <property type="evidence" value="ECO:0007669"/>
    <property type="project" value="UniProtKB-KW"/>
</dbReference>
<feature type="region of interest" description="Disordered" evidence="5">
    <location>
        <begin position="400"/>
        <end position="480"/>
    </location>
</feature>
<evidence type="ECO:0000256" key="1">
    <source>
        <dbReference type="ARBA" id="ARBA00008857"/>
    </source>
</evidence>
<reference evidence="7 8" key="1">
    <citation type="submission" date="2019-10" db="EMBL/GenBank/DDBJ databases">
        <title>A soil myxobacterium in the family Polyangiaceae.</title>
        <authorList>
            <person name="Li Y."/>
            <person name="Wang J."/>
        </authorList>
    </citation>
    <scope>NUCLEOTIDE SEQUENCE [LARGE SCALE GENOMIC DNA]</scope>
    <source>
        <strain evidence="7 8">DSM 14734</strain>
    </source>
</reference>
<keyword evidence="8" id="KW-1185">Reference proteome</keyword>
<comment type="caution">
    <text evidence="7">The sequence shown here is derived from an EMBL/GenBank/DDBJ whole genome shotgun (WGS) entry which is preliminary data.</text>
</comment>